<keyword evidence="6" id="KW-0378">Hydrolase</keyword>
<feature type="chain" id="PRO_5016829822" description="exo-alpha-sialidase" evidence="4">
    <location>
        <begin position="26"/>
        <end position="398"/>
    </location>
</feature>
<evidence type="ECO:0000256" key="3">
    <source>
        <dbReference type="ARBA" id="ARBA00012733"/>
    </source>
</evidence>
<dbReference type="GO" id="GO:0009313">
    <property type="term" value="P:oligosaccharide catabolic process"/>
    <property type="evidence" value="ECO:0007669"/>
    <property type="project" value="TreeGrafter"/>
</dbReference>
<dbReference type="CDD" id="cd15482">
    <property type="entry name" value="Sialidase_non-viral"/>
    <property type="match status" value="1"/>
</dbReference>
<dbReference type="PANTHER" id="PTHR10628">
    <property type="entry name" value="SIALIDASE"/>
    <property type="match status" value="1"/>
</dbReference>
<protein>
    <recommendedName>
        <fullName evidence="3">exo-alpha-sialidase</fullName>
        <ecNumber evidence="3">3.2.1.18</ecNumber>
    </recommendedName>
</protein>
<dbReference type="InterPro" id="IPR011040">
    <property type="entry name" value="Sialidase"/>
</dbReference>
<dbReference type="InterPro" id="IPR036278">
    <property type="entry name" value="Sialidase_sf"/>
</dbReference>
<name>A0A380BMH3_SPHSI</name>
<evidence type="ECO:0000256" key="4">
    <source>
        <dbReference type="SAM" id="SignalP"/>
    </source>
</evidence>
<keyword evidence="4" id="KW-0732">Signal</keyword>
<dbReference type="GO" id="GO:0004308">
    <property type="term" value="F:exo-alpha-sialidase activity"/>
    <property type="evidence" value="ECO:0007669"/>
    <property type="project" value="UniProtKB-EC"/>
</dbReference>
<evidence type="ECO:0000256" key="1">
    <source>
        <dbReference type="ARBA" id="ARBA00000427"/>
    </source>
</evidence>
<dbReference type="RefSeq" id="WP_115172015.1">
    <property type="nucleotide sequence ID" value="NZ_UGYW01000002.1"/>
</dbReference>
<accession>A0A380BMH3</accession>
<dbReference type="GO" id="GO:0016020">
    <property type="term" value="C:membrane"/>
    <property type="evidence" value="ECO:0007669"/>
    <property type="project" value="TreeGrafter"/>
</dbReference>
<dbReference type="GO" id="GO:0006689">
    <property type="term" value="P:ganglioside catabolic process"/>
    <property type="evidence" value="ECO:0007669"/>
    <property type="project" value="TreeGrafter"/>
</dbReference>
<dbReference type="Proteomes" id="UP000254893">
    <property type="component" value="Unassembled WGS sequence"/>
</dbReference>
<evidence type="ECO:0000313" key="7">
    <source>
        <dbReference type="Proteomes" id="UP000254893"/>
    </source>
</evidence>
<feature type="domain" description="Sialidase" evidence="5">
    <location>
        <begin position="61"/>
        <end position="374"/>
    </location>
</feature>
<dbReference type="SUPFAM" id="SSF50939">
    <property type="entry name" value="Sialidases"/>
    <property type="match status" value="1"/>
</dbReference>
<sequence>MKRNLLIVLLSAGILTNLSFMPESAADKMTKEGEEKIVFASGKDGYESYRIPAVVKAANGDILAFSEGRVAHAGDYGDIDIVMKRSKDQGQTWSTLQKVVDYGNLQAGNPAPVLDMTDPQYPKGRIFLFYNTGNNHEGEIRKGNGVREVWYITSTDQGETWSAAVNITTQVHRPNAPAFHPAYTFKEDWRSYANTPGHAMQFESGKYKGRIFVSANHSAGNPQAAFKDYQAHGYYTDDHGQTFHLGATVLAEGGNESIAAQISGDRLLMNSRNQQGQVRNRIISISTDGGASWDTTYFDKHLPDPVNQGSILSLSGKKQLLAFSNAASKTQRDSLTLRVSKDDGKTWFYNRRIATAPAGYKGDYAAYSDLVQLDAKRIGVLYEKDNYKNIVFQPVKWQ</sequence>
<gene>
    <name evidence="6" type="primary">nedA</name>
    <name evidence="6" type="ORF">NCTC11388_01179</name>
</gene>
<evidence type="ECO:0000256" key="2">
    <source>
        <dbReference type="ARBA" id="ARBA00009348"/>
    </source>
</evidence>
<dbReference type="AlphaFoldDB" id="A0A380BMH3"/>
<comment type="similarity">
    <text evidence="2">Belongs to the glycosyl hydrolase 33 family.</text>
</comment>
<evidence type="ECO:0000313" key="6">
    <source>
        <dbReference type="EMBL" id="SUJ02788.1"/>
    </source>
</evidence>
<dbReference type="GO" id="GO:0005737">
    <property type="term" value="C:cytoplasm"/>
    <property type="evidence" value="ECO:0007669"/>
    <property type="project" value="TreeGrafter"/>
</dbReference>
<keyword evidence="6" id="KW-0326">Glycosidase</keyword>
<dbReference type="PANTHER" id="PTHR10628:SF30">
    <property type="entry name" value="EXO-ALPHA-SIALIDASE"/>
    <property type="match status" value="1"/>
</dbReference>
<dbReference type="Gene3D" id="2.120.10.10">
    <property type="match status" value="1"/>
</dbReference>
<proteinExistence type="inferred from homology"/>
<evidence type="ECO:0000259" key="5">
    <source>
        <dbReference type="Pfam" id="PF13088"/>
    </source>
</evidence>
<comment type="catalytic activity">
    <reaction evidence="1">
        <text>Hydrolysis of alpha-(2-&gt;3)-, alpha-(2-&gt;6)-, alpha-(2-&gt;8)- glycosidic linkages of terminal sialic acid residues in oligosaccharides, glycoproteins, glycolipids, colominic acid and synthetic substrates.</text>
        <dbReference type="EC" id="3.2.1.18"/>
    </reaction>
</comment>
<dbReference type="InterPro" id="IPR026856">
    <property type="entry name" value="Sialidase_fam"/>
</dbReference>
<reference evidence="6 7" key="1">
    <citation type="submission" date="2018-06" db="EMBL/GenBank/DDBJ databases">
        <authorList>
            <consortium name="Pathogen Informatics"/>
            <person name="Doyle S."/>
        </authorList>
    </citation>
    <scope>NUCLEOTIDE SEQUENCE [LARGE SCALE GENOMIC DNA]</scope>
    <source>
        <strain evidence="6 7">NCTC11388</strain>
    </source>
</reference>
<organism evidence="6 7">
    <name type="scientific">Sphingobacterium spiritivorum</name>
    <name type="common">Flavobacterium spiritivorum</name>
    <dbReference type="NCBI Taxonomy" id="258"/>
    <lineage>
        <taxon>Bacteria</taxon>
        <taxon>Pseudomonadati</taxon>
        <taxon>Bacteroidota</taxon>
        <taxon>Sphingobacteriia</taxon>
        <taxon>Sphingobacteriales</taxon>
        <taxon>Sphingobacteriaceae</taxon>
        <taxon>Sphingobacterium</taxon>
    </lineage>
</organism>
<dbReference type="EMBL" id="UGYW01000002">
    <property type="protein sequence ID" value="SUJ02788.1"/>
    <property type="molecule type" value="Genomic_DNA"/>
</dbReference>
<dbReference type="EC" id="3.2.1.18" evidence="3"/>
<feature type="signal peptide" evidence="4">
    <location>
        <begin position="1"/>
        <end position="25"/>
    </location>
</feature>
<dbReference type="Pfam" id="PF13088">
    <property type="entry name" value="BNR_2"/>
    <property type="match status" value="1"/>
</dbReference>